<keyword evidence="7" id="KW-0732">Signal</keyword>
<evidence type="ECO:0000256" key="1">
    <source>
        <dbReference type="ARBA" id="ARBA00010609"/>
    </source>
</evidence>
<dbReference type="PANTHER" id="PTHR11709">
    <property type="entry name" value="MULTI-COPPER OXIDASE"/>
    <property type="match status" value="1"/>
</dbReference>
<dbReference type="Pfam" id="PF07732">
    <property type="entry name" value="Cu-oxidase_3"/>
    <property type="match status" value="1"/>
</dbReference>
<proteinExistence type="inferred from homology"/>
<gene>
    <name evidence="11" type="ORF">D9619_006806</name>
</gene>
<evidence type="ECO:0000313" key="11">
    <source>
        <dbReference type="EMBL" id="KAF5316701.1"/>
    </source>
</evidence>
<feature type="chain" id="PRO_5034656111" description="Laccase" evidence="7">
    <location>
        <begin position="19"/>
        <end position="520"/>
    </location>
</feature>
<dbReference type="Pfam" id="PF00394">
    <property type="entry name" value="Cu-oxidase"/>
    <property type="match status" value="1"/>
</dbReference>
<comment type="caution">
    <text evidence="11">The sequence shown here is derived from an EMBL/GenBank/DDBJ whole genome shotgun (WGS) entry which is preliminary data.</text>
</comment>
<evidence type="ECO:0000256" key="5">
    <source>
        <dbReference type="ARBA" id="ARBA00023157"/>
    </source>
</evidence>
<protein>
    <recommendedName>
        <fullName evidence="13">Laccase</fullName>
    </recommendedName>
</protein>
<dbReference type="InterPro" id="IPR011707">
    <property type="entry name" value="Cu-oxidase-like_N"/>
</dbReference>
<accession>A0A8H5B4V4</accession>
<feature type="signal peptide" evidence="7">
    <location>
        <begin position="1"/>
        <end position="18"/>
    </location>
</feature>
<dbReference type="GO" id="GO:0016491">
    <property type="term" value="F:oxidoreductase activity"/>
    <property type="evidence" value="ECO:0007669"/>
    <property type="project" value="UniProtKB-KW"/>
</dbReference>
<dbReference type="PANTHER" id="PTHR11709:SF511">
    <property type="entry name" value="LACCASE"/>
    <property type="match status" value="1"/>
</dbReference>
<evidence type="ECO:0000256" key="7">
    <source>
        <dbReference type="SAM" id="SignalP"/>
    </source>
</evidence>
<dbReference type="InterPro" id="IPR011706">
    <property type="entry name" value="Cu-oxidase_C"/>
</dbReference>
<dbReference type="Pfam" id="PF07731">
    <property type="entry name" value="Cu-oxidase_2"/>
    <property type="match status" value="1"/>
</dbReference>
<keyword evidence="4" id="KW-0186">Copper</keyword>
<organism evidence="11 12">
    <name type="scientific">Psilocybe cf. subviscida</name>
    <dbReference type="NCBI Taxonomy" id="2480587"/>
    <lineage>
        <taxon>Eukaryota</taxon>
        <taxon>Fungi</taxon>
        <taxon>Dikarya</taxon>
        <taxon>Basidiomycota</taxon>
        <taxon>Agaricomycotina</taxon>
        <taxon>Agaricomycetes</taxon>
        <taxon>Agaricomycetidae</taxon>
        <taxon>Agaricales</taxon>
        <taxon>Agaricineae</taxon>
        <taxon>Strophariaceae</taxon>
        <taxon>Psilocybe</taxon>
    </lineage>
</organism>
<evidence type="ECO:0000256" key="4">
    <source>
        <dbReference type="ARBA" id="ARBA00023008"/>
    </source>
</evidence>
<dbReference type="CDD" id="cd13903">
    <property type="entry name" value="CuRO_3_Tv-LCC_like"/>
    <property type="match status" value="1"/>
</dbReference>
<reference evidence="11 12" key="1">
    <citation type="journal article" date="2020" name="ISME J.">
        <title>Uncovering the hidden diversity of litter-decomposition mechanisms in mushroom-forming fungi.</title>
        <authorList>
            <person name="Floudas D."/>
            <person name="Bentzer J."/>
            <person name="Ahren D."/>
            <person name="Johansson T."/>
            <person name="Persson P."/>
            <person name="Tunlid A."/>
        </authorList>
    </citation>
    <scope>NUCLEOTIDE SEQUENCE [LARGE SCALE GENOMIC DNA]</scope>
    <source>
        <strain evidence="11 12">CBS 101986</strain>
    </source>
</reference>
<keyword evidence="2" id="KW-0479">Metal-binding</keyword>
<evidence type="ECO:0000259" key="10">
    <source>
        <dbReference type="Pfam" id="PF07732"/>
    </source>
</evidence>
<comment type="similarity">
    <text evidence="1">Belongs to the multicopper oxidase family.</text>
</comment>
<dbReference type="Proteomes" id="UP000567179">
    <property type="component" value="Unassembled WGS sequence"/>
</dbReference>
<dbReference type="EMBL" id="JAACJJ010000042">
    <property type="protein sequence ID" value="KAF5316701.1"/>
    <property type="molecule type" value="Genomic_DNA"/>
</dbReference>
<dbReference type="InterPro" id="IPR033138">
    <property type="entry name" value="Cu_oxidase_CS"/>
</dbReference>
<keyword evidence="6" id="KW-0325">Glycoprotein</keyword>
<feature type="domain" description="Plastocyanin-like" evidence="8">
    <location>
        <begin position="168"/>
        <end position="306"/>
    </location>
</feature>
<evidence type="ECO:0000256" key="3">
    <source>
        <dbReference type="ARBA" id="ARBA00023002"/>
    </source>
</evidence>
<dbReference type="InterPro" id="IPR008972">
    <property type="entry name" value="Cupredoxin"/>
</dbReference>
<evidence type="ECO:0000256" key="2">
    <source>
        <dbReference type="ARBA" id="ARBA00022723"/>
    </source>
</evidence>
<keyword evidence="12" id="KW-1185">Reference proteome</keyword>
<evidence type="ECO:0008006" key="13">
    <source>
        <dbReference type="Google" id="ProtNLM"/>
    </source>
</evidence>
<dbReference type="InterPro" id="IPR001117">
    <property type="entry name" value="Cu-oxidase_2nd"/>
</dbReference>
<dbReference type="Gene3D" id="2.60.40.420">
    <property type="entry name" value="Cupredoxins - blue copper proteins"/>
    <property type="match status" value="3"/>
</dbReference>
<evidence type="ECO:0000313" key="12">
    <source>
        <dbReference type="Proteomes" id="UP000567179"/>
    </source>
</evidence>
<dbReference type="GO" id="GO:0005507">
    <property type="term" value="F:copper ion binding"/>
    <property type="evidence" value="ECO:0007669"/>
    <property type="project" value="InterPro"/>
</dbReference>
<evidence type="ECO:0000259" key="8">
    <source>
        <dbReference type="Pfam" id="PF00394"/>
    </source>
</evidence>
<dbReference type="InterPro" id="IPR002355">
    <property type="entry name" value="Cu_oxidase_Cu_BS"/>
</dbReference>
<evidence type="ECO:0000259" key="9">
    <source>
        <dbReference type="Pfam" id="PF07731"/>
    </source>
</evidence>
<keyword evidence="3" id="KW-0560">Oxidoreductase</keyword>
<feature type="domain" description="Plastocyanin-like" evidence="9">
    <location>
        <begin position="370"/>
        <end position="492"/>
    </location>
</feature>
<dbReference type="FunFam" id="2.60.40.420:FF:000045">
    <property type="entry name" value="Laccase 2"/>
    <property type="match status" value="1"/>
</dbReference>
<dbReference type="InterPro" id="IPR045087">
    <property type="entry name" value="Cu-oxidase_fam"/>
</dbReference>
<feature type="domain" description="Plastocyanin-like" evidence="10">
    <location>
        <begin position="55"/>
        <end position="153"/>
    </location>
</feature>
<dbReference type="PROSITE" id="PS00079">
    <property type="entry name" value="MULTICOPPER_OXIDASE1"/>
    <property type="match status" value="2"/>
</dbReference>
<dbReference type="AlphaFoldDB" id="A0A8H5B4V4"/>
<keyword evidence="5" id="KW-1015">Disulfide bond</keyword>
<evidence type="ECO:0000256" key="6">
    <source>
        <dbReference type="ARBA" id="ARBA00023180"/>
    </source>
</evidence>
<dbReference type="PROSITE" id="PS00080">
    <property type="entry name" value="MULTICOPPER_OXIDASE2"/>
    <property type="match status" value="1"/>
</dbReference>
<name>A0A8H5B4V4_9AGAR</name>
<dbReference type="SUPFAM" id="SSF49503">
    <property type="entry name" value="Cupredoxins"/>
    <property type="match status" value="3"/>
</dbReference>
<sequence length="520" mass="55935">MKSLAALVGLALLVGASATSFTGPTSNLYIKNKNIQPDGFNRSTVLAGLKPGTVEFPGPLITGLKGSNFRLNVINQLTDPTMLTSTSIHWHGLFQEGSSWADGPVGVTQCPIAPGHSFQYNFKVPDQAGTFWYHSHHSTQYCDGLRGAMVVYDVFDPHRSKYDFDDPSTVITLADWYHTPAPSAGLVPTADSTLINGKGRFAGGPASPLTVLTVLPNKRYRYRLVSISCDPNFTFSIDGHTMTIIEVDGVNHQPLVVDSIQIFVGQRYSFILNTNQPVGNYWIRAQPNIGTQGFAGGVNSAILRYWHAPNVDPTTTSTVSNPLIETNLHPLVNAAAPGIATPGAADVNLNLDINFSFTTLKFTVNGATFIPPTAPVLMQIMSGAMTPQALLPPGSVYVLPPNKVVELTIPGGSIGSPHPIHLHGHTFSVVRSSGSSVYNFVNPVQRDVVSAGLAGDNVTIRFKTDNAGPWILHCHIDWHLEIGLAVVFAEDVAKVAQSNPPTAWDQLCPIYDALPPQVFN</sequence>
<dbReference type="OrthoDB" id="2121828at2759"/>